<gene>
    <name evidence="3" type="ORF">SAMN05443248_3282</name>
</gene>
<reference evidence="3 4" key="1">
    <citation type="submission" date="2016-11" db="EMBL/GenBank/DDBJ databases">
        <authorList>
            <person name="Jaros S."/>
            <person name="Januszkiewicz K."/>
            <person name="Wedrychowicz H."/>
        </authorList>
    </citation>
    <scope>NUCLEOTIDE SEQUENCE [LARGE SCALE GENOMIC DNA]</scope>
    <source>
        <strain evidence="3 4">GAS138</strain>
    </source>
</reference>
<dbReference type="OrthoDB" id="9803878at2"/>
<protein>
    <submittedName>
        <fullName evidence="3">Transposase InsO and inactivated derivatives</fullName>
    </submittedName>
</protein>
<organism evidence="3 4">
    <name type="scientific">Bradyrhizobium erythrophlei</name>
    <dbReference type="NCBI Taxonomy" id="1437360"/>
    <lineage>
        <taxon>Bacteria</taxon>
        <taxon>Pseudomonadati</taxon>
        <taxon>Pseudomonadota</taxon>
        <taxon>Alphaproteobacteria</taxon>
        <taxon>Hyphomicrobiales</taxon>
        <taxon>Nitrobacteraceae</taxon>
        <taxon>Bradyrhizobium</taxon>
    </lineage>
</organism>
<dbReference type="SUPFAM" id="SSF53098">
    <property type="entry name" value="Ribonuclease H-like"/>
    <property type="match status" value="1"/>
</dbReference>
<dbReference type="InterPro" id="IPR036397">
    <property type="entry name" value="RNaseH_sf"/>
</dbReference>
<dbReference type="PANTHER" id="PTHR47515:SF2">
    <property type="entry name" value="INTEGRASE CORE DOMAIN PROTEIN"/>
    <property type="match status" value="1"/>
</dbReference>
<name>A0A1M5PAF4_9BRAD</name>
<dbReference type="Pfam" id="PF13384">
    <property type="entry name" value="HTH_23"/>
    <property type="match status" value="1"/>
</dbReference>
<evidence type="ECO:0000259" key="2">
    <source>
        <dbReference type="PROSITE" id="PS50994"/>
    </source>
</evidence>
<dbReference type="Gene3D" id="3.30.420.10">
    <property type="entry name" value="Ribonuclease H-like superfamily/Ribonuclease H"/>
    <property type="match status" value="1"/>
</dbReference>
<dbReference type="AlphaFoldDB" id="A0A1M5PAF4"/>
<feature type="region of interest" description="Disordered" evidence="1">
    <location>
        <begin position="389"/>
        <end position="414"/>
    </location>
</feature>
<dbReference type="InterPro" id="IPR001584">
    <property type="entry name" value="Integrase_cat-core"/>
</dbReference>
<dbReference type="Proteomes" id="UP000189796">
    <property type="component" value="Chromosome I"/>
</dbReference>
<dbReference type="InterPro" id="IPR012337">
    <property type="entry name" value="RNaseH-like_sf"/>
</dbReference>
<evidence type="ECO:0000313" key="3">
    <source>
        <dbReference type="EMBL" id="SHG98665.1"/>
    </source>
</evidence>
<dbReference type="GO" id="GO:0015074">
    <property type="term" value="P:DNA integration"/>
    <property type="evidence" value="ECO:0007669"/>
    <property type="project" value="InterPro"/>
</dbReference>
<evidence type="ECO:0000256" key="1">
    <source>
        <dbReference type="SAM" id="MobiDB-lite"/>
    </source>
</evidence>
<dbReference type="InterPro" id="IPR009057">
    <property type="entry name" value="Homeodomain-like_sf"/>
</dbReference>
<evidence type="ECO:0000313" key="4">
    <source>
        <dbReference type="Proteomes" id="UP000189796"/>
    </source>
</evidence>
<dbReference type="EMBL" id="LT670817">
    <property type="protein sequence ID" value="SHG98665.1"/>
    <property type="molecule type" value="Genomic_DNA"/>
</dbReference>
<dbReference type="PROSITE" id="PS50994">
    <property type="entry name" value="INTEGRASE"/>
    <property type="match status" value="1"/>
</dbReference>
<dbReference type="GO" id="GO:0003676">
    <property type="term" value="F:nucleic acid binding"/>
    <property type="evidence" value="ECO:0007669"/>
    <property type="project" value="InterPro"/>
</dbReference>
<sequence length="414" mass="47666">MPFSETGRMEERIRMFLEYESGNWSVSEVCRRYGICRDTFYEWRKRKESGDPAWFQDRSHAPLQCWQTTNGAIAEKVIAARRRFPYLGPRKLLAVLDRDAPEIAWPAASTIGDILKRAGLVSPVKRRRRPLDQRRPCTPVTSANDEWSTDFKGWFRTRDQRRIDPLTVADSHSRFLIELRIVAPTIEGVRPCFERAFREHGLPLAIRCDNGSPFGSRGPGGLTRLSAWWMKLGITPHFIHPASPQENGRHERMHRTLKAQTSVPPASNAPEQQARFDMFRKHYNEERPHEALDQRPPAEFYSRSPRTMPPRAEDPWYDADHQVRRVRGNGEIKWKGEFVFIGEALVDELVGVAELETGDHIVRFCDLDIGLIDRRGLFTRFAPLRERLRDPGEQAAQPKLSGIMPVQSVDNHAG</sequence>
<dbReference type="Pfam" id="PF13683">
    <property type="entry name" value="rve_3"/>
    <property type="match status" value="1"/>
</dbReference>
<accession>A0A1M5PAF4</accession>
<proteinExistence type="predicted"/>
<feature type="domain" description="Integrase catalytic" evidence="2">
    <location>
        <begin position="135"/>
        <end position="305"/>
    </location>
</feature>
<dbReference type="PANTHER" id="PTHR47515">
    <property type="entry name" value="LOW CALCIUM RESPONSE LOCUS PROTEIN T"/>
    <property type="match status" value="1"/>
</dbReference>
<dbReference type="SUPFAM" id="SSF46689">
    <property type="entry name" value="Homeodomain-like"/>
    <property type="match status" value="1"/>
</dbReference>